<dbReference type="RefSeq" id="WP_246439808.1">
    <property type="nucleotide sequence ID" value="NZ_JACHGF010000002.1"/>
</dbReference>
<comment type="caution">
    <text evidence="2">The sequence shown here is derived from an EMBL/GenBank/DDBJ whole genome shotgun (WGS) entry which is preliminary data.</text>
</comment>
<feature type="region of interest" description="Disordered" evidence="1">
    <location>
        <begin position="326"/>
        <end position="347"/>
    </location>
</feature>
<gene>
    <name evidence="2" type="ORF">HNQ92_001776</name>
</gene>
<dbReference type="Gene3D" id="3.20.20.80">
    <property type="entry name" value="Glycosidases"/>
    <property type="match status" value="1"/>
</dbReference>
<dbReference type="AlphaFoldDB" id="A0A840TUI8"/>
<evidence type="ECO:0000313" key="3">
    <source>
        <dbReference type="Proteomes" id="UP000557307"/>
    </source>
</evidence>
<reference evidence="2 3" key="1">
    <citation type="submission" date="2020-08" db="EMBL/GenBank/DDBJ databases">
        <title>Genomic Encyclopedia of Type Strains, Phase IV (KMG-IV): sequencing the most valuable type-strain genomes for metagenomic binning, comparative biology and taxonomic classification.</title>
        <authorList>
            <person name="Goeker M."/>
        </authorList>
    </citation>
    <scope>NUCLEOTIDE SEQUENCE [LARGE SCALE GENOMIC DNA]</scope>
    <source>
        <strain evidence="2 3">DSM 105074</strain>
    </source>
</reference>
<accession>A0A840TUI8</accession>
<dbReference type="Proteomes" id="UP000557307">
    <property type="component" value="Unassembled WGS sequence"/>
</dbReference>
<dbReference type="PROSITE" id="PS51257">
    <property type="entry name" value="PROKAR_LIPOPROTEIN"/>
    <property type="match status" value="1"/>
</dbReference>
<proteinExistence type="predicted"/>
<evidence type="ECO:0008006" key="4">
    <source>
        <dbReference type="Google" id="ProtNLM"/>
    </source>
</evidence>
<evidence type="ECO:0000256" key="1">
    <source>
        <dbReference type="SAM" id="MobiDB-lite"/>
    </source>
</evidence>
<dbReference type="EMBL" id="JACHGF010000002">
    <property type="protein sequence ID" value="MBB5283650.1"/>
    <property type="molecule type" value="Genomic_DNA"/>
</dbReference>
<protein>
    <recommendedName>
        <fullName evidence="4">Glycoside hydrolase</fullName>
    </recommendedName>
</protein>
<feature type="compositionally biased region" description="Basic and acidic residues" evidence="1">
    <location>
        <begin position="335"/>
        <end position="347"/>
    </location>
</feature>
<dbReference type="Pfam" id="PF22612">
    <property type="entry name" value="GH113"/>
    <property type="match status" value="1"/>
</dbReference>
<dbReference type="InterPro" id="IPR055151">
    <property type="entry name" value="GH113"/>
</dbReference>
<evidence type="ECO:0000313" key="2">
    <source>
        <dbReference type="EMBL" id="MBB5283650.1"/>
    </source>
</evidence>
<organism evidence="2 3">
    <name type="scientific">Rhabdobacter roseus</name>
    <dbReference type="NCBI Taxonomy" id="1655419"/>
    <lineage>
        <taxon>Bacteria</taxon>
        <taxon>Pseudomonadati</taxon>
        <taxon>Bacteroidota</taxon>
        <taxon>Cytophagia</taxon>
        <taxon>Cytophagales</taxon>
        <taxon>Cytophagaceae</taxon>
        <taxon>Rhabdobacter</taxon>
    </lineage>
</organism>
<dbReference type="SUPFAM" id="SSF51445">
    <property type="entry name" value="(Trans)glycosidases"/>
    <property type="match status" value="1"/>
</dbReference>
<dbReference type="CDD" id="cd19608">
    <property type="entry name" value="GH113_mannanase-like"/>
    <property type="match status" value="1"/>
</dbReference>
<keyword evidence="3" id="KW-1185">Reference proteome</keyword>
<sequence>MIKKIAYSYFILCQLTIWGLFSGCTTTSKANRFQFKGEKIKGVSLVAPREPLADSTYLPVKNVKAEWVSIMPYGFIEPGKPHFHYGKNKEWKWWGETPQGAAESIRMAHAHGLKVMLKPHIWIGRGTFTGHFELTTEADWVIFEKEYAEYLLDFARVADSTEVEIYCIATEMQRFVARRPAFWQRIIPEIRAIYHGKLTYAENWDAYQEVPFWHELDFIGVDAYFPLSEQRSPSGQALKKGWQKPLRALEAYAAHQQKPILFTEFGYLSTDYAARRPWETDRSQPANEDLQAQAYRVFFDEVWRQDWMAGGFVWKWFPELARGQKARDPYSPQHKPAEQVLREHFGK</sequence>
<dbReference type="InterPro" id="IPR017853">
    <property type="entry name" value="GH"/>
</dbReference>
<name>A0A840TUI8_9BACT</name>